<dbReference type="PANTHER" id="PTHR43362">
    <property type="entry name" value="MANNITOL DEHYDROGENASE DSF1-RELATED"/>
    <property type="match status" value="1"/>
</dbReference>
<name>A0ABY7A7B7_9FIRM</name>
<protein>
    <submittedName>
        <fullName evidence="5">Mannitol dehydrogenase family protein</fullName>
    </submittedName>
</protein>
<feature type="domain" description="Mannitol dehydrogenase N-terminal" evidence="3">
    <location>
        <begin position="38"/>
        <end position="307"/>
    </location>
</feature>
<dbReference type="InterPro" id="IPR050988">
    <property type="entry name" value="Mannitol_DH/Oxidoreductase"/>
</dbReference>
<reference evidence="5" key="1">
    <citation type="submission" date="2022-11" db="EMBL/GenBank/DDBJ databases">
        <title>Lacrimispora xylanolytica sy1, complete genome.</title>
        <authorList>
            <person name="Choi S."/>
        </authorList>
    </citation>
    <scope>NUCLEOTIDE SEQUENCE</scope>
    <source>
        <strain evidence="5">Sy1</strain>
    </source>
</reference>
<sequence>MKLNRSCLKNREAFEQISVKLPEYDWDRMVQATEEAPRWIHFGAGNIFRGFIAELQQRLLEEGLEETGIIAADTFDFDIIDKIYHPYDNMTMMVRLKPDGTMEREVIASIAKGVKADTKNSEDFGYLVKAFEKPSLQMVSFTITEKGYALTDFKGEFFPFVKKDMEEGPEKASHAMSVVTALLLKRYQAGGYPLALVSMDNCSHNGEKLKSSVVTIAEAWVKAGFAPTEFKAWAEDESKVSYPWSMIDKITPRPAEVVEKALKADGIEDMAPVITSKNTYIAPFVNAEVPQYLVVEDRFPAGRPALEKAGVYMTDRDTVNKTERMKVTTCLNPLHTALAVYGCLLGYNSIAAEMKDEDLKALVERIGYVEGMPVVTNPGILKPVDFLKEVIEYRLPNPFIPDTPQRIATDTSQKIPIRFGETIKAYMEDETLNVDDLTAIPLAIAGWLRYLLEVDDEGNTMEISSDPMLPELKEQLKDIKFGEPDSMKDGLQGVLSNPVLFGTDLVNAGLSDKIETMLHKMIAGPGAVRRTLHEYLESSH</sequence>
<keyword evidence="6" id="KW-1185">Reference proteome</keyword>
<evidence type="ECO:0000313" key="6">
    <source>
        <dbReference type="Proteomes" id="UP001163115"/>
    </source>
</evidence>
<dbReference type="Gene3D" id="1.10.1040.10">
    <property type="entry name" value="N-(1-d-carboxylethyl)-l-norvaline Dehydrogenase, domain 2"/>
    <property type="match status" value="1"/>
</dbReference>
<comment type="catalytic activity">
    <reaction evidence="2">
        <text>D-mannitol 1-phosphate + NAD(+) = beta-D-fructose 6-phosphate + NADH + H(+)</text>
        <dbReference type="Rhea" id="RHEA:19661"/>
        <dbReference type="ChEBI" id="CHEBI:15378"/>
        <dbReference type="ChEBI" id="CHEBI:57540"/>
        <dbReference type="ChEBI" id="CHEBI:57634"/>
        <dbReference type="ChEBI" id="CHEBI:57945"/>
        <dbReference type="ChEBI" id="CHEBI:61381"/>
        <dbReference type="EC" id="1.1.1.17"/>
    </reaction>
</comment>
<dbReference type="SUPFAM" id="SSF48179">
    <property type="entry name" value="6-phosphogluconate dehydrogenase C-terminal domain-like"/>
    <property type="match status" value="1"/>
</dbReference>
<dbReference type="Pfam" id="PF01232">
    <property type="entry name" value="Mannitol_dh"/>
    <property type="match status" value="1"/>
</dbReference>
<dbReference type="InterPro" id="IPR008927">
    <property type="entry name" value="6-PGluconate_DH-like_C_sf"/>
</dbReference>
<feature type="domain" description="Mannitol dehydrogenase C-terminal" evidence="4">
    <location>
        <begin position="321"/>
        <end position="521"/>
    </location>
</feature>
<dbReference type="Pfam" id="PF08125">
    <property type="entry name" value="Mannitol_dh_C"/>
    <property type="match status" value="1"/>
</dbReference>
<dbReference type="InterPro" id="IPR013131">
    <property type="entry name" value="Mannitol_DH_N"/>
</dbReference>
<accession>A0ABY7A7B7</accession>
<dbReference type="RefSeq" id="WP_024835562.1">
    <property type="nucleotide sequence ID" value="NZ_CP113524.1"/>
</dbReference>
<dbReference type="InterPro" id="IPR013328">
    <property type="entry name" value="6PGD_dom2"/>
</dbReference>
<dbReference type="Gene3D" id="3.40.50.720">
    <property type="entry name" value="NAD(P)-binding Rossmann-like Domain"/>
    <property type="match status" value="1"/>
</dbReference>
<evidence type="ECO:0000259" key="4">
    <source>
        <dbReference type="Pfam" id="PF08125"/>
    </source>
</evidence>
<evidence type="ECO:0000256" key="2">
    <source>
        <dbReference type="ARBA" id="ARBA00048615"/>
    </source>
</evidence>
<evidence type="ECO:0000313" key="5">
    <source>
        <dbReference type="EMBL" id="WAJ22436.1"/>
    </source>
</evidence>
<dbReference type="SUPFAM" id="SSF51735">
    <property type="entry name" value="NAD(P)-binding Rossmann-fold domains"/>
    <property type="match status" value="1"/>
</dbReference>
<evidence type="ECO:0000259" key="3">
    <source>
        <dbReference type="Pfam" id="PF01232"/>
    </source>
</evidence>
<evidence type="ECO:0000256" key="1">
    <source>
        <dbReference type="ARBA" id="ARBA00023002"/>
    </source>
</evidence>
<dbReference type="InterPro" id="IPR013118">
    <property type="entry name" value="Mannitol_DH_C"/>
</dbReference>
<dbReference type="Proteomes" id="UP001163115">
    <property type="component" value="Chromosome"/>
</dbReference>
<organism evidence="5 6">
    <name type="scientific">Lacrimispora xylanolytica</name>
    <dbReference type="NCBI Taxonomy" id="29375"/>
    <lineage>
        <taxon>Bacteria</taxon>
        <taxon>Bacillati</taxon>
        <taxon>Bacillota</taxon>
        <taxon>Clostridia</taxon>
        <taxon>Lachnospirales</taxon>
        <taxon>Lachnospiraceae</taxon>
        <taxon>Lacrimispora</taxon>
    </lineage>
</organism>
<keyword evidence="1" id="KW-0560">Oxidoreductase</keyword>
<dbReference type="EMBL" id="CP113524">
    <property type="protein sequence ID" value="WAJ22436.1"/>
    <property type="molecule type" value="Genomic_DNA"/>
</dbReference>
<gene>
    <name evidence="5" type="ORF">OW255_12710</name>
</gene>
<proteinExistence type="predicted"/>
<dbReference type="PANTHER" id="PTHR43362:SF1">
    <property type="entry name" value="MANNITOL DEHYDROGENASE 2-RELATED"/>
    <property type="match status" value="1"/>
</dbReference>
<dbReference type="InterPro" id="IPR036291">
    <property type="entry name" value="NAD(P)-bd_dom_sf"/>
</dbReference>